<dbReference type="GO" id="GO:0016020">
    <property type="term" value="C:membrane"/>
    <property type="evidence" value="ECO:0007669"/>
    <property type="project" value="InterPro"/>
</dbReference>
<evidence type="ECO:0000313" key="5">
    <source>
        <dbReference type="Proteomes" id="UP000054007"/>
    </source>
</evidence>
<dbReference type="GO" id="GO:0000026">
    <property type="term" value="F:alpha-1,2-mannosyltransferase activity"/>
    <property type="evidence" value="ECO:0007669"/>
    <property type="project" value="TreeGrafter"/>
</dbReference>
<dbReference type="PANTHER" id="PTHR31121">
    <property type="entry name" value="ALPHA-1,2 MANNOSYLTRANSFERASE KTR1"/>
    <property type="match status" value="1"/>
</dbReference>
<reference evidence="4 5" key="1">
    <citation type="journal article" date="2015" name="Fungal Genet. Biol.">
        <title>Evolution of novel wood decay mechanisms in Agaricales revealed by the genome sequences of Fistulina hepatica and Cylindrobasidium torrendii.</title>
        <authorList>
            <person name="Floudas D."/>
            <person name="Held B.W."/>
            <person name="Riley R."/>
            <person name="Nagy L.G."/>
            <person name="Koehler G."/>
            <person name="Ransdell A.S."/>
            <person name="Younus H."/>
            <person name="Chow J."/>
            <person name="Chiniquy J."/>
            <person name="Lipzen A."/>
            <person name="Tritt A."/>
            <person name="Sun H."/>
            <person name="Haridas S."/>
            <person name="LaButti K."/>
            <person name="Ohm R.A."/>
            <person name="Kues U."/>
            <person name="Blanchette R.A."/>
            <person name="Grigoriev I.V."/>
            <person name="Minto R.E."/>
            <person name="Hibbett D.S."/>
        </authorList>
    </citation>
    <scope>NUCLEOTIDE SEQUENCE [LARGE SCALE GENOMIC DNA]</scope>
    <source>
        <strain evidence="4 5">FP15055 ss-10</strain>
    </source>
</reference>
<dbReference type="GO" id="GO:0006487">
    <property type="term" value="P:protein N-linked glycosylation"/>
    <property type="evidence" value="ECO:0007669"/>
    <property type="project" value="TreeGrafter"/>
</dbReference>
<dbReference type="Pfam" id="PF01793">
    <property type="entry name" value="Glyco_transf_15"/>
    <property type="match status" value="1"/>
</dbReference>
<dbReference type="InterPro" id="IPR029044">
    <property type="entry name" value="Nucleotide-diphossugar_trans"/>
</dbReference>
<protein>
    <submittedName>
        <fullName evidence="4">Glycosyltransferase family 15 protein</fullName>
    </submittedName>
</protein>
<keyword evidence="5" id="KW-1185">Reference proteome</keyword>
<dbReference type="FunFam" id="3.90.550.10:FF:000051">
    <property type="entry name" value="Alpha-1,2-mannosyltransferase (Ktr4)"/>
    <property type="match status" value="1"/>
</dbReference>
<evidence type="ECO:0000256" key="3">
    <source>
        <dbReference type="SAM" id="MobiDB-lite"/>
    </source>
</evidence>
<dbReference type="AlphaFoldDB" id="A0A0D7BEC8"/>
<dbReference type="GO" id="GO:0005794">
    <property type="term" value="C:Golgi apparatus"/>
    <property type="evidence" value="ECO:0007669"/>
    <property type="project" value="TreeGrafter"/>
</dbReference>
<dbReference type="SUPFAM" id="SSF53448">
    <property type="entry name" value="Nucleotide-diphospho-sugar transferases"/>
    <property type="match status" value="1"/>
</dbReference>
<dbReference type="Gene3D" id="3.90.550.10">
    <property type="entry name" value="Spore Coat Polysaccharide Biosynthesis Protein SpsA, Chain A"/>
    <property type="match status" value="1"/>
</dbReference>
<dbReference type="PANTHER" id="PTHR31121:SF6">
    <property type="entry name" value="ALPHA-1,2 MANNOSYLTRANSFERASE KTR1"/>
    <property type="match status" value="1"/>
</dbReference>
<sequence length="580" mass="65018">MGNPMTIAIPASSQARRIVGSILVVVLTLHTYLYFTGRSYTSVLSESNAPALPSSSAPALPESWHAPWDTDASSDLSASAALPSSVVVNTQQTEPHQRANATFVMLCRNTDLNGVVSSMQSVEDRFNRKYGYGWILLNDEEFTEEFIERVSVITKAPIQFGRVPPEMWVQPAWIDEERARKGRLSLVAQRVIYGGSVSYRNMCRFNSGFFYKHELLLPYRYYWRVEPDVQFFCDIEYDPFRFMQDEGKIYGWTISLLEWEATIPSLWTAVKEFITRNPQYLHEDNAMEFVSADGGATYNQCHFWSNFEIADMEFWRGEAYEAFFQYLEAKGGFYYERWGDAPVHSIAAALFAPRDKLHFFRDIGYRHEHFQHCPARAPLALTANANADAEEGEEDEHVPGAPVGKVSSHVGAGEPGVVGGAAVSPAQPARLGVDHWKEGRCACDPNDSFEGASWGAPGDPTLNYTKGEKFVDKHIEEKHSGYRFFCNIPGCTFSVAYPDKDDIQFIHAYEHEGRYEGETLRNTITVESGTGGKLKRSVSSFSLATIPAPSEASTTNAMTLKEFIVANVVKILSSYKKSGR</sequence>
<evidence type="ECO:0000313" key="4">
    <source>
        <dbReference type="EMBL" id="KIY68545.1"/>
    </source>
</evidence>
<dbReference type="GO" id="GO:0000032">
    <property type="term" value="P:cell wall mannoprotein biosynthetic process"/>
    <property type="evidence" value="ECO:0007669"/>
    <property type="project" value="TreeGrafter"/>
</dbReference>
<dbReference type="OrthoDB" id="439943at2759"/>
<evidence type="ECO:0000256" key="2">
    <source>
        <dbReference type="ARBA" id="ARBA00022679"/>
    </source>
</evidence>
<comment type="similarity">
    <text evidence="1">Belongs to the glycosyltransferase 15 family.</text>
</comment>
<accession>A0A0D7BEC8</accession>
<keyword evidence="2 4" id="KW-0808">Transferase</keyword>
<proteinExistence type="inferred from homology"/>
<organism evidence="4 5">
    <name type="scientific">Cylindrobasidium torrendii FP15055 ss-10</name>
    <dbReference type="NCBI Taxonomy" id="1314674"/>
    <lineage>
        <taxon>Eukaryota</taxon>
        <taxon>Fungi</taxon>
        <taxon>Dikarya</taxon>
        <taxon>Basidiomycota</taxon>
        <taxon>Agaricomycotina</taxon>
        <taxon>Agaricomycetes</taxon>
        <taxon>Agaricomycetidae</taxon>
        <taxon>Agaricales</taxon>
        <taxon>Marasmiineae</taxon>
        <taxon>Physalacriaceae</taxon>
        <taxon>Cylindrobasidium</taxon>
    </lineage>
</organism>
<feature type="region of interest" description="Disordered" evidence="3">
    <location>
        <begin position="386"/>
        <end position="406"/>
    </location>
</feature>
<dbReference type="STRING" id="1314674.A0A0D7BEC8"/>
<dbReference type="Proteomes" id="UP000054007">
    <property type="component" value="Unassembled WGS sequence"/>
</dbReference>
<evidence type="ECO:0000256" key="1">
    <source>
        <dbReference type="ARBA" id="ARBA00007677"/>
    </source>
</evidence>
<name>A0A0D7BEC8_9AGAR</name>
<dbReference type="EMBL" id="KN880500">
    <property type="protein sequence ID" value="KIY68545.1"/>
    <property type="molecule type" value="Genomic_DNA"/>
</dbReference>
<gene>
    <name evidence="4" type="ORF">CYLTODRAFT_489670</name>
</gene>
<dbReference type="InterPro" id="IPR002685">
    <property type="entry name" value="Glyco_trans_15"/>
</dbReference>